<dbReference type="Gene3D" id="3.40.1190.20">
    <property type="match status" value="1"/>
</dbReference>
<accession>A0A517M2Y2</accession>
<feature type="domain" description="Carbohydrate kinase PfkB" evidence="3">
    <location>
        <begin position="7"/>
        <end position="304"/>
    </location>
</feature>
<reference evidence="4 5" key="1">
    <citation type="submission" date="2019-02" db="EMBL/GenBank/DDBJ databases">
        <title>Deep-cultivation of Planctomycetes and their phenomic and genomic characterization uncovers novel biology.</title>
        <authorList>
            <person name="Wiegand S."/>
            <person name="Jogler M."/>
            <person name="Boedeker C."/>
            <person name="Pinto D."/>
            <person name="Vollmers J."/>
            <person name="Rivas-Marin E."/>
            <person name="Kohn T."/>
            <person name="Peeters S.H."/>
            <person name="Heuer A."/>
            <person name="Rast P."/>
            <person name="Oberbeckmann S."/>
            <person name="Bunk B."/>
            <person name="Jeske O."/>
            <person name="Meyerdierks A."/>
            <person name="Storesund J.E."/>
            <person name="Kallscheuer N."/>
            <person name="Luecker S."/>
            <person name="Lage O.M."/>
            <person name="Pohl T."/>
            <person name="Merkel B.J."/>
            <person name="Hornburger P."/>
            <person name="Mueller R.-W."/>
            <person name="Bruemmer F."/>
            <person name="Labrenz M."/>
            <person name="Spormann A.M."/>
            <person name="Op den Camp H."/>
            <person name="Overmann J."/>
            <person name="Amann R."/>
            <person name="Jetten M.S.M."/>
            <person name="Mascher T."/>
            <person name="Medema M.H."/>
            <person name="Devos D.P."/>
            <person name="Kaster A.-K."/>
            <person name="Ovreas L."/>
            <person name="Rohde M."/>
            <person name="Galperin M.Y."/>
            <person name="Jogler C."/>
        </authorList>
    </citation>
    <scope>NUCLEOTIDE SEQUENCE [LARGE SCALE GENOMIC DNA]</scope>
    <source>
        <strain evidence="4 5">EC9</strain>
    </source>
</reference>
<dbReference type="Proteomes" id="UP000319557">
    <property type="component" value="Chromosome"/>
</dbReference>
<organism evidence="4 5">
    <name type="scientific">Rosistilla ulvae</name>
    <dbReference type="NCBI Taxonomy" id="1930277"/>
    <lineage>
        <taxon>Bacteria</taxon>
        <taxon>Pseudomonadati</taxon>
        <taxon>Planctomycetota</taxon>
        <taxon>Planctomycetia</taxon>
        <taxon>Pirellulales</taxon>
        <taxon>Pirellulaceae</taxon>
        <taxon>Rosistilla</taxon>
    </lineage>
</organism>
<dbReference type="GO" id="GO:0016301">
    <property type="term" value="F:kinase activity"/>
    <property type="evidence" value="ECO:0007669"/>
    <property type="project" value="UniProtKB-KW"/>
</dbReference>
<protein>
    <submittedName>
        <fullName evidence="4">Putative sugar kinase YdjH</fullName>
        <ecNumber evidence="4">2.7.1.-</ecNumber>
    </submittedName>
</protein>
<dbReference type="EC" id="2.7.1.-" evidence="4"/>
<dbReference type="GO" id="GO:0005829">
    <property type="term" value="C:cytosol"/>
    <property type="evidence" value="ECO:0007669"/>
    <property type="project" value="TreeGrafter"/>
</dbReference>
<dbReference type="InterPro" id="IPR002173">
    <property type="entry name" value="Carboh/pur_kinase_PfkB_CS"/>
</dbReference>
<keyword evidence="5" id="KW-1185">Reference proteome</keyword>
<proteinExistence type="predicted"/>
<evidence type="ECO:0000256" key="1">
    <source>
        <dbReference type="ARBA" id="ARBA00022679"/>
    </source>
</evidence>
<dbReference type="InterPro" id="IPR011611">
    <property type="entry name" value="PfkB_dom"/>
</dbReference>
<dbReference type="SUPFAM" id="SSF53613">
    <property type="entry name" value="Ribokinase-like"/>
    <property type="match status" value="1"/>
</dbReference>
<evidence type="ECO:0000313" key="4">
    <source>
        <dbReference type="EMBL" id="QDS89219.1"/>
    </source>
</evidence>
<dbReference type="RefSeq" id="WP_145346799.1">
    <property type="nucleotide sequence ID" value="NZ_CP036261.1"/>
</dbReference>
<dbReference type="EMBL" id="CP036261">
    <property type="protein sequence ID" value="QDS89219.1"/>
    <property type="molecule type" value="Genomic_DNA"/>
</dbReference>
<dbReference type="AlphaFoldDB" id="A0A517M2Y2"/>
<dbReference type="InterPro" id="IPR029056">
    <property type="entry name" value="Ribokinase-like"/>
</dbReference>
<name>A0A517M2Y2_9BACT</name>
<dbReference type="PANTHER" id="PTHR10584:SF166">
    <property type="entry name" value="RIBOKINASE"/>
    <property type="match status" value="1"/>
</dbReference>
<keyword evidence="2 4" id="KW-0418">Kinase</keyword>
<evidence type="ECO:0000259" key="3">
    <source>
        <dbReference type="Pfam" id="PF00294"/>
    </source>
</evidence>
<dbReference type="KEGG" id="ruv:EC9_34160"/>
<dbReference type="PROSITE" id="PS00584">
    <property type="entry name" value="PFKB_KINASES_2"/>
    <property type="match status" value="1"/>
</dbReference>
<evidence type="ECO:0000313" key="5">
    <source>
        <dbReference type="Proteomes" id="UP000319557"/>
    </source>
</evidence>
<sequence>MEKQWDCVVCGSCTADILVRPMSLDEPVGAGRMHRVEPIGLTTGGLASNAGIAMSRLGLGVAMLSYTGNDAWNTIMRENYKKQGVDTSRLLRHAELPSSTTVVMIDSEGQRSFAHHQGAPRMIDRQMILDNLDLIAASRMFLIGYYSLLPHLQNDLPEIFAKIRETGCMTAMDAAGSGGDLQPLDQILPHLDVYVPSHSEAEHQTGKSDPRAIIEVYRSCGAVGLLGVKLGSDGALLQEPDGTFWQIDPVEPPGAIVDTTGAGDSFYAGLIAGLLRGMPPQDAGRLAAANGAICVTASGATTAITDLKTTMNLAGLGTG</sequence>
<gene>
    <name evidence="4" type="primary">ydjH</name>
    <name evidence="4" type="ORF">EC9_34160</name>
</gene>
<dbReference type="PANTHER" id="PTHR10584">
    <property type="entry name" value="SUGAR KINASE"/>
    <property type="match status" value="1"/>
</dbReference>
<dbReference type="Pfam" id="PF00294">
    <property type="entry name" value="PfkB"/>
    <property type="match status" value="1"/>
</dbReference>
<dbReference type="OrthoDB" id="9813569at2"/>
<keyword evidence="1 4" id="KW-0808">Transferase</keyword>
<evidence type="ECO:0000256" key="2">
    <source>
        <dbReference type="ARBA" id="ARBA00022777"/>
    </source>
</evidence>